<keyword evidence="8" id="KW-1185">Reference proteome</keyword>
<evidence type="ECO:0000256" key="1">
    <source>
        <dbReference type="ARBA" id="ARBA00000085"/>
    </source>
</evidence>
<keyword evidence="3" id="KW-0808">Transferase</keyword>
<feature type="domain" description="Histidine kinase/HSP90-like ATPase" evidence="6">
    <location>
        <begin position="42"/>
        <end position="131"/>
    </location>
</feature>
<dbReference type="CDD" id="cd16917">
    <property type="entry name" value="HATPase_UhpB-NarQ-NarX-like"/>
    <property type="match status" value="1"/>
</dbReference>
<dbReference type="Proteomes" id="UP001499878">
    <property type="component" value="Unassembled WGS sequence"/>
</dbReference>
<dbReference type="PANTHER" id="PTHR24421">
    <property type="entry name" value="NITRATE/NITRITE SENSOR PROTEIN NARX-RELATED"/>
    <property type="match status" value="1"/>
</dbReference>
<sequence length="140" mass="14261">MAPAPGLDRLPDLVTACAAADLAVTVTVAGDPRPLAPGLDLTAYRIVQEALTNVTKHAGSRTAGVRLAYTPHFLTLTVTNDTTTARPAPPPGPGHGFGLLGMRERALAAGGTFHAGPRPEGGFEVSCALPLHGHDESAAP</sequence>
<evidence type="ECO:0000256" key="4">
    <source>
        <dbReference type="ARBA" id="ARBA00022777"/>
    </source>
</evidence>
<keyword evidence="5" id="KW-0902">Two-component regulatory system</keyword>
<organism evidence="7 8">
    <name type="scientific">Streptomyces thinghirensis</name>
    <dbReference type="NCBI Taxonomy" id="551547"/>
    <lineage>
        <taxon>Bacteria</taxon>
        <taxon>Bacillati</taxon>
        <taxon>Actinomycetota</taxon>
        <taxon>Actinomycetes</taxon>
        <taxon>Kitasatosporales</taxon>
        <taxon>Streptomycetaceae</taxon>
        <taxon>Streptomyces</taxon>
    </lineage>
</organism>
<evidence type="ECO:0000256" key="5">
    <source>
        <dbReference type="ARBA" id="ARBA00023012"/>
    </source>
</evidence>
<evidence type="ECO:0000313" key="8">
    <source>
        <dbReference type="Proteomes" id="UP001499878"/>
    </source>
</evidence>
<dbReference type="EMBL" id="BAABJR010000002">
    <property type="protein sequence ID" value="GAA5204262.1"/>
    <property type="molecule type" value="Genomic_DNA"/>
</dbReference>
<evidence type="ECO:0000256" key="2">
    <source>
        <dbReference type="ARBA" id="ARBA00012438"/>
    </source>
</evidence>
<keyword evidence="4" id="KW-0418">Kinase</keyword>
<dbReference type="SUPFAM" id="SSF55874">
    <property type="entry name" value="ATPase domain of HSP90 chaperone/DNA topoisomerase II/histidine kinase"/>
    <property type="match status" value="1"/>
</dbReference>
<dbReference type="EC" id="2.7.13.3" evidence="2"/>
<dbReference type="InterPro" id="IPR036890">
    <property type="entry name" value="HATPase_C_sf"/>
</dbReference>
<protein>
    <recommendedName>
        <fullName evidence="2">histidine kinase</fullName>
        <ecNumber evidence="2">2.7.13.3</ecNumber>
    </recommendedName>
</protein>
<evidence type="ECO:0000259" key="6">
    <source>
        <dbReference type="Pfam" id="PF02518"/>
    </source>
</evidence>
<reference evidence="8" key="1">
    <citation type="journal article" date="2019" name="Int. J. Syst. Evol. Microbiol.">
        <title>The Global Catalogue of Microorganisms (GCM) 10K type strain sequencing project: providing services to taxonomists for standard genome sequencing and annotation.</title>
        <authorList>
            <consortium name="The Broad Institute Genomics Platform"/>
            <consortium name="The Broad Institute Genome Sequencing Center for Infectious Disease"/>
            <person name="Wu L."/>
            <person name="Ma J."/>
        </authorList>
    </citation>
    <scope>NUCLEOTIDE SEQUENCE [LARGE SCALE GENOMIC DNA]</scope>
    <source>
        <strain evidence="8">JCM 18306</strain>
    </source>
</reference>
<dbReference type="Gene3D" id="3.30.565.10">
    <property type="entry name" value="Histidine kinase-like ATPase, C-terminal domain"/>
    <property type="match status" value="1"/>
</dbReference>
<evidence type="ECO:0000313" key="7">
    <source>
        <dbReference type="EMBL" id="GAA5204262.1"/>
    </source>
</evidence>
<accession>A0ABP9SUY8</accession>
<proteinExistence type="predicted"/>
<dbReference type="InterPro" id="IPR050482">
    <property type="entry name" value="Sensor_HK_TwoCompSys"/>
</dbReference>
<comment type="catalytic activity">
    <reaction evidence="1">
        <text>ATP + protein L-histidine = ADP + protein N-phospho-L-histidine.</text>
        <dbReference type="EC" id="2.7.13.3"/>
    </reaction>
</comment>
<dbReference type="InterPro" id="IPR003594">
    <property type="entry name" value="HATPase_dom"/>
</dbReference>
<gene>
    <name evidence="7" type="ORF">GCM10023323_06500</name>
</gene>
<dbReference type="PANTHER" id="PTHR24421:SF10">
    <property type="entry name" value="NITRATE_NITRITE SENSOR PROTEIN NARQ"/>
    <property type="match status" value="1"/>
</dbReference>
<name>A0ABP9SUY8_9ACTN</name>
<evidence type="ECO:0000256" key="3">
    <source>
        <dbReference type="ARBA" id="ARBA00022679"/>
    </source>
</evidence>
<dbReference type="Pfam" id="PF02518">
    <property type="entry name" value="HATPase_c"/>
    <property type="match status" value="1"/>
</dbReference>
<comment type="caution">
    <text evidence="7">The sequence shown here is derived from an EMBL/GenBank/DDBJ whole genome shotgun (WGS) entry which is preliminary data.</text>
</comment>